<dbReference type="Proteomes" id="UP001632038">
    <property type="component" value="Unassembled WGS sequence"/>
</dbReference>
<dbReference type="Pfam" id="PF24758">
    <property type="entry name" value="LRR_At5g56370"/>
    <property type="match status" value="2"/>
</dbReference>
<dbReference type="InterPro" id="IPR053781">
    <property type="entry name" value="F-box_AtFBL13-like"/>
</dbReference>
<dbReference type="PANTHER" id="PTHR31639:SF42">
    <property type="entry name" value="OS02G0160200 PROTEIN"/>
    <property type="match status" value="1"/>
</dbReference>
<dbReference type="PROSITE" id="PS50181">
    <property type="entry name" value="FBOX"/>
    <property type="match status" value="2"/>
</dbReference>
<organism evidence="3 4">
    <name type="scientific">Castilleja foliolosa</name>
    <dbReference type="NCBI Taxonomy" id="1961234"/>
    <lineage>
        <taxon>Eukaryota</taxon>
        <taxon>Viridiplantae</taxon>
        <taxon>Streptophyta</taxon>
        <taxon>Embryophyta</taxon>
        <taxon>Tracheophyta</taxon>
        <taxon>Spermatophyta</taxon>
        <taxon>Magnoliopsida</taxon>
        <taxon>eudicotyledons</taxon>
        <taxon>Gunneridae</taxon>
        <taxon>Pentapetalae</taxon>
        <taxon>asterids</taxon>
        <taxon>lamiids</taxon>
        <taxon>Lamiales</taxon>
        <taxon>Orobanchaceae</taxon>
        <taxon>Pedicularideae</taxon>
        <taxon>Castillejinae</taxon>
        <taxon>Castilleja</taxon>
    </lineage>
</organism>
<dbReference type="PANTHER" id="PTHR31639">
    <property type="entry name" value="F-BOX PROTEIN-LIKE"/>
    <property type="match status" value="1"/>
</dbReference>
<dbReference type="InterPro" id="IPR032675">
    <property type="entry name" value="LRR_dom_sf"/>
</dbReference>
<dbReference type="Gene3D" id="1.20.1280.50">
    <property type="match status" value="2"/>
</dbReference>
<evidence type="ECO:0000313" key="3">
    <source>
        <dbReference type="EMBL" id="KAL3634868.1"/>
    </source>
</evidence>
<dbReference type="Pfam" id="PF00646">
    <property type="entry name" value="F-box"/>
    <property type="match status" value="2"/>
</dbReference>
<dbReference type="EMBL" id="JAVIJP010000028">
    <property type="protein sequence ID" value="KAL3634868.1"/>
    <property type="molecule type" value="Genomic_DNA"/>
</dbReference>
<reference evidence="4" key="1">
    <citation type="journal article" date="2024" name="IScience">
        <title>Strigolactones Initiate the Formation of Haustorium-like Structures in Castilleja.</title>
        <authorList>
            <person name="Buerger M."/>
            <person name="Peterson D."/>
            <person name="Chory J."/>
        </authorList>
    </citation>
    <scope>NUCLEOTIDE SEQUENCE [LARGE SCALE GENOMIC DNA]</scope>
</reference>
<proteinExistence type="predicted"/>
<sequence>MNKHSVKRTRVDEDDDDGSGIITDRLSQFPQHILHHIISLLPQKDAVRTSGLSKSWRYLWHGRLNVEFHENCFARKTEFWSFLNKTLQRYVDQNISLHKFLVDIRSVAVDCVLLQKWIPMLIMNMGLRSFNLIFYESIILFPLPLVVFQSESLVELRLQQCDLTKLKSTFNVMTLNNLQTLRLHFVYIMDEIFDKIISGCPLIENLDLLFCSGLKFIKLRKHFNIKNFACIMLDEIIIETENTQILESVSIQKSRDWFLHHRNTHFPHLKSLKLHRLQLPETFDNFSPFFPCLNELILDNCDGLKEFRLLSSSITRLIIKMYSINQGKRIKAFIDTPNIRYFEYSGHGFPPSIKFTTTSNEWKSEITLCYRLEPSDNDATLWFLKLNKLLKALSQSHIILRLLANNYKKLHINDSYGGFYIPVVVEHLKLWGCTYFDPAILNCFFKIFRPCYIQMEYGLVKFNLAEYVSKLIPDETGFYLWLQDLEEVSIEVWKKKAKEWNCVEGTSFPELCSQQQIRFRLTWKEQYSRGCRYGIGIGEKTRYTVPTQPSIAIDRLSQLPQPILHHILSLLSQRDAVRTSVLSKSWRYLWHGCFNVEFREFCFARKNEFWSFLDKTLQRYLDQNLSLQKFLVDINHYDVDFVLLRKWIPVLLMNMGVRSLNLLFCMNSIAFPLPLVVSQSEFLVELHLQGCDFSTFKSTENVMLNNLQTLRLHGVNITDEIYEKLILGCPLIENLDMFKCIGLKSIKLHKHHNIKDFGCSVIVPLIIEIEDPHALESLRIENCCHNWFLRHKNRHFPHLKSLKLQRVKLNAKTFSNFSSFFPCLNELIINNCNGFKEFRLLSSSIKRLTIKMGLKNRIKAFIDTPNILYFEYSGDVDAVLPSIKFTTTSNEWKSKISLSCKLDRSDKDFLKLSKLLKALSQSHITLKFFHNVFKKLHIDDSYGGIYKPVVVEHLKLRGFFTSYLDPVILNCFFRICRPLYIHMDLYGDVQSKCIVVDYISKFISNEAGPDLEEVSIEVWDMKVKEWHCVKGTSFPALCFKQLIRFQLTWKEQ</sequence>
<feature type="domain" description="F-box" evidence="2">
    <location>
        <begin position="23"/>
        <end position="71"/>
    </location>
</feature>
<comment type="caution">
    <text evidence="3">The sequence shown here is derived from an EMBL/GenBank/DDBJ whole genome shotgun (WGS) entry which is preliminary data.</text>
</comment>
<gene>
    <name evidence="3" type="ORF">CASFOL_021922</name>
</gene>
<dbReference type="SUPFAM" id="SSF81383">
    <property type="entry name" value="F-box domain"/>
    <property type="match status" value="1"/>
</dbReference>
<dbReference type="InterPro" id="IPR036047">
    <property type="entry name" value="F-box-like_dom_sf"/>
</dbReference>
<evidence type="ECO:0000313" key="4">
    <source>
        <dbReference type="Proteomes" id="UP001632038"/>
    </source>
</evidence>
<dbReference type="AlphaFoldDB" id="A0ABD3CXZ7"/>
<evidence type="ECO:0000259" key="2">
    <source>
        <dbReference type="PROSITE" id="PS50181"/>
    </source>
</evidence>
<name>A0ABD3CXZ7_9LAMI</name>
<keyword evidence="1" id="KW-1133">Transmembrane helix</keyword>
<dbReference type="SUPFAM" id="SSF52058">
    <property type="entry name" value="L domain-like"/>
    <property type="match status" value="1"/>
</dbReference>
<protein>
    <recommendedName>
        <fullName evidence="2">F-box domain-containing protein</fullName>
    </recommendedName>
</protein>
<dbReference type="CDD" id="cd22160">
    <property type="entry name" value="F-box_AtFBL13-like"/>
    <property type="match status" value="2"/>
</dbReference>
<dbReference type="SMART" id="SM00256">
    <property type="entry name" value="FBOX"/>
    <property type="match status" value="2"/>
</dbReference>
<keyword evidence="1" id="KW-0472">Membrane</keyword>
<feature type="domain" description="F-box" evidence="2">
    <location>
        <begin position="553"/>
        <end position="601"/>
    </location>
</feature>
<keyword evidence="4" id="KW-1185">Reference proteome</keyword>
<feature type="transmembrane region" description="Helical" evidence="1">
    <location>
        <begin position="130"/>
        <end position="148"/>
    </location>
</feature>
<evidence type="ECO:0000256" key="1">
    <source>
        <dbReference type="SAM" id="Phobius"/>
    </source>
</evidence>
<accession>A0ABD3CXZ7</accession>
<dbReference type="SUPFAM" id="SSF52047">
    <property type="entry name" value="RNI-like"/>
    <property type="match status" value="1"/>
</dbReference>
<dbReference type="Gene3D" id="3.80.10.10">
    <property type="entry name" value="Ribonuclease Inhibitor"/>
    <property type="match status" value="2"/>
</dbReference>
<dbReference type="InterPro" id="IPR001810">
    <property type="entry name" value="F-box_dom"/>
</dbReference>
<dbReference type="InterPro" id="IPR055411">
    <property type="entry name" value="LRR_FXL15/At3g58940/PEG3-like"/>
</dbReference>
<keyword evidence="1" id="KW-0812">Transmembrane</keyword>